<organism evidence="2 3">
    <name type="scientific">Curvularia clavata</name>
    <dbReference type="NCBI Taxonomy" id="95742"/>
    <lineage>
        <taxon>Eukaryota</taxon>
        <taxon>Fungi</taxon>
        <taxon>Dikarya</taxon>
        <taxon>Ascomycota</taxon>
        <taxon>Pezizomycotina</taxon>
        <taxon>Dothideomycetes</taxon>
        <taxon>Pleosporomycetidae</taxon>
        <taxon>Pleosporales</taxon>
        <taxon>Pleosporineae</taxon>
        <taxon>Pleosporaceae</taxon>
        <taxon>Curvularia</taxon>
    </lineage>
</organism>
<dbReference type="VEuPathDB" id="FungiDB:yc1106_02756"/>
<feature type="compositionally biased region" description="Basic and acidic residues" evidence="1">
    <location>
        <begin position="126"/>
        <end position="136"/>
    </location>
</feature>
<protein>
    <submittedName>
        <fullName evidence="2">Uncharacterized protein</fullName>
    </submittedName>
</protein>
<reference evidence="2" key="1">
    <citation type="submission" date="2021-12" db="EMBL/GenBank/DDBJ databases">
        <title>Curvularia clavata genome.</title>
        <authorList>
            <person name="Cao Y."/>
        </authorList>
    </citation>
    <scope>NUCLEOTIDE SEQUENCE</scope>
    <source>
        <strain evidence="2">Yc1106</strain>
    </source>
</reference>
<evidence type="ECO:0000256" key="1">
    <source>
        <dbReference type="SAM" id="MobiDB-lite"/>
    </source>
</evidence>
<dbReference type="AlphaFoldDB" id="A0A9Q8Z4C8"/>
<feature type="region of interest" description="Disordered" evidence="1">
    <location>
        <begin position="1"/>
        <end position="22"/>
    </location>
</feature>
<dbReference type="Proteomes" id="UP001056012">
    <property type="component" value="Chromosome 2"/>
</dbReference>
<accession>A0A9Q8Z4C8</accession>
<sequence length="136" mass="15189">MSENDEAQWTPSSVRPGWTDAEPANQTELLHAEAAKLRNDYETLRAKFQILHDIAVEFVKEADARDLGDDPGPAIADTREELDPLRNLQIWIYQWKEAIVAFVKVPSNHQEVSKGGADSVAQSDVGRGRSADNARY</sequence>
<dbReference type="EMBL" id="CP089275">
    <property type="protein sequence ID" value="USP75482.1"/>
    <property type="molecule type" value="Genomic_DNA"/>
</dbReference>
<evidence type="ECO:0000313" key="2">
    <source>
        <dbReference type="EMBL" id="USP75482.1"/>
    </source>
</evidence>
<gene>
    <name evidence="2" type="ORF">yc1106_02756</name>
</gene>
<feature type="region of interest" description="Disordered" evidence="1">
    <location>
        <begin position="111"/>
        <end position="136"/>
    </location>
</feature>
<proteinExistence type="predicted"/>
<keyword evidence="3" id="KW-1185">Reference proteome</keyword>
<evidence type="ECO:0000313" key="3">
    <source>
        <dbReference type="Proteomes" id="UP001056012"/>
    </source>
</evidence>
<name>A0A9Q8Z4C8_CURCL</name>